<name>A0A645FCY8_9ZZZZ</name>
<sequence length="192" mass="20236">MLVDADGRFVDGQDPQVRAAATQRRETAQGRIMQRPANALTLIAGMHVEPGKQALAVDQLPGDHPGRVPCAAGQQGGRAGGLQRPPLVAQGLITGKRGAEVPRIGDLHRRAMRDDQCLHIGGLGDLHTAGHRHQKPISSSERTQISVTGGAPSRQSWQTVRFAALPPAISVTGLSPIINARCGDVDIRAQAA</sequence>
<protein>
    <submittedName>
        <fullName evidence="2">Uncharacterized protein</fullName>
    </submittedName>
</protein>
<dbReference type="AlphaFoldDB" id="A0A645FCY8"/>
<dbReference type="EMBL" id="VSSQ01058502">
    <property type="protein sequence ID" value="MPN12211.1"/>
    <property type="molecule type" value="Genomic_DNA"/>
</dbReference>
<organism evidence="2">
    <name type="scientific">bioreactor metagenome</name>
    <dbReference type="NCBI Taxonomy" id="1076179"/>
    <lineage>
        <taxon>unclassified sequences</taxon>
        <taxon>metagenomes</taxon>
        <taxon>ecological metagenomes</taxon>
    </lineage>
</organism>
<feature type="region of interest" description="Disordered" evidence="1">
    <location>
        <begin position="128"/>
        <end position="153"/>
    </location>
</feature>
<evidence type="ECO:0000313" key="2">
    <source>
        <dbReference type="EMBL" id="MPN12211.1"/>
    </source>
</evidence>
<feature type="compositionally biased region" description="Polar residues" evidence="1">
    <location>
        <begin position="136"/>
        <end position="153"/>
    </location>
</feature>
<reference evidence="2" key="1">
    <citation type="submission" date="2019-08" db="EMBL/GenBank/DDBJ databases">
        <authorList>
            <person name="Kucharzyk K."/>
            <person name="Murdoch R.W."/>
            <person name="Higgins S."/>
            <person name="Loffler F."/>
        </authorList>
    </citation>
    <scope>NUCLEOTIDE SEQUENCE</scope>
</reference>
<comment type="caution">
    <text evidence="2">The sequence shown here is derived from an EMBL/GenBank/DDBJ whole genome shotgun (WGS) entry which is preliminary data.</text>
</comment>
<proteinExistence type="predicted"/>
<accession>A0A645FCY8</accession>
<evidence type="ECO:0000256" key="1">
    <source>
        <dbReference type="SAM" id="MobiDB-lite"/>
    </source>
</evidence>
<gene>
    <name evidence="2" type="ORF">SDC9_159523</name>
</gene>